<dbReference type="InterPro" id="IPR000859">
    <property type="entry name" value="CUB_dom"/>
</dbReference>
<evidence type="ECO:0000256" key="1">
    <source>
        <dbReference type="ARBA" id="ARBA00023157"/>
    </source>
</evidence>
<dbReference type="CDD" id="cd00041">
    <property type="entry name" value="CUB"/>
    <property type="match status" value="1"/>
</dbReference>
<dbReference type="PROSITE" id="PS50068">
    <property type="entry name" value="LDLRA_2"/>
    <property type="match status" value="1"/>
</dbReference>
<dbReference type="InterPro" id="IPR042333">
    <property type="entry name" value="LRAD2/Mig-13-like"/>
</dbReference>
<dbReference type="Gene3D" id="2.60.120.290">
    <property type="entry name" value="Spermadhesin, CUB domain"/>
    <property type="match status" value="1"/>
</dbReference>
<evidence type="ECO:0000313" key="6">
    <source>
        <dbReference type="Proteomes" id="UP000694865"/>
    </source>
</evidence>
<dbReference type="PROSITE" id="PS01180">
    <property type="entry name" value="CUB"/>
    <property type="match status" value="1"/>
</dbReference>
<dbReference type="GeneID" id="102804831"/>
<dbReference type="RefSeq" id="XP_006820903.1">
    <property type="nucleotide sequence ID" value="XM_006820840.1"/>
</dbReference>
<gene>
    <name evidence="7" type="primary">LOC102804831</name>
</gene>
<accession>A0ABM0MLL2</accession>
<evidence type="ECO:0000256" key="2">
    <source>
        <dbReference type="PROSITE-ProRule" id="PRU00124"/>
    </source>
</evidence>
<keyword evidence="3" id="KW-0472">Membrane</keyword>
<comment type="caution">
    <text evidence="2">Lacks conserved residue(s) required for the propagation of feature annotation.</text>
</comment>
<dbReference type="InterPro" id="IPR002172">
    <property type="entry name" value="LDrepeatLR_classA_rpt"/>
</dbReference>
<keyword evidence="4" id="KW-0732">Signal</keyword>
<dbReference type="CDD" id="cd00112">
    <property type="entry name" value="LDLa"/>
    <property type="match status" value="1"/>
</dbReference>
<feature type="chain" id="PRO_5046058669" evidence="4">
    <location>
        <begin position="28"/>
        <end position="301"/>
    </location>
</feature>
<dbReference type="PANTHER" id="PTHR24652">
    <property type="entry name" value="LOW-DENSITY LIPOPROTEIN RECEPTOR CLASS A DOMAIN-CONTAINING PROTEIN 2"/>
    <property type="match status" value="1"/>
</dbReference>
<feature type="disulfide bond" evidence="2">
    <location>
        <begin position="153"/>
        <end position="165"/>
    </location>
</feature>
<dbReference type="SMART" id="SM00042">
    <property type="entry name" value="CUB"/>
    <property type="match status" value="1"/>
</dbReference>
<keyword evidence="3" id="KW-1133">Transmembrane helix</keyword>
<dbReference type="Pfam" id="PF00431">
    <property type="entry name" value="CUB"/>
    <property type="match status" value="1"/>
</dbReference>
<sequence>MAFRPKIPSKLLTVLLFAITLRNTVRATVYMSERCDDVFTIPGERLASQRDAAYSEDMDCTVKIEAPEGKMISVQFEWLDIEARSVSSCYDYLDVFDGPSTYYSPHILRICGTSTPGDLQSTGDSLTIRLKTDATGNRRGFSLIFTAFGTGTCEGEDDFSCDGHCIDKSLVCDCNYNCIDKEDEVDCPPCKAEPIDSTAGLSVWDIIVVVVGTLIFVVIVTILAVYVYLRLNKMKKRNKITDADMTTSTVTMTTHVDDNDGDTHSSDSLYHSLPGDDHVEMNKLPGPTIEFILPSATSSTA</sequence>
<feature type="disulfide bond" evidence="2">
    <location>
        <begin position="172"/>
        <end position="187"/>
    </location>
</feature>
<dbReference type="InterPro" id="IPR035914">
    <property type="entry name" value="Sperma_CUB_dom_sf"/>
</dbReference>
<dbReference type="SUPFAM" id="SSF49854">
    <property type="entry name" value="Spermadhesin, CUB domain"/>
    <property type="match status" value="1"/>
</dbReference>
<keyword evidence="1 2" id="KW-1015">Disulfide bond</keyword>
<evidence type="ECO:0000256" key="3">
    <source>
        <dbReference type="SAM" id="Phobius"/>
    </source>
</evidence>
<feature type="domain" description="CUB" evidence="5">
    <location>
        <begin position="35"/>
        <end position="148"/>
    </location>
</feature>
<keyword evidence="6" id="KW-1185">Reference proteome</keyword>
<evidence type="ECO:0000313" key="7">
    <source>
        <dbReference type="RefSeq" id="XP_006820903.1"/>
    </source>
</evidence>
<evidence type="ECO:0000256" key="4">
    <source>
        <dbReference type="SAM" id="SignalP"/>
    </source>
</evidence>
<reference evidence="7" key="1">
    <citation type="submission" date="2025-08" db="UniProtKB">
        <authorList>
            <consortium name="RefSeq"/>
        </authorList>
    </citation>
    <scope>IDENTIFICATION</scope>
    <source>
        <tissue evidence="7">Testes</tissue>
    </source>
</reference>
<feature type="signal peptide" evidence="4">
    <location>
        <begin position="1"/>
        <end position="27"/>
    </location>
</feature>
<dbReference type="Proteomes" id="UP000694865">
    <property type="component" value="Unplaced"/>
</dbReference>
<evidence type="ECO:0000259" key="5">
    <source>
        <dbReference type="PROSITE" id="PS01180"/>
    </source>
</evidence>
<feature type="transmembrane region" description="Helical" evidence="3">
    <location>
        <begin position="206"/>
        <end position="229"/>
    </location>
</feature>
<proteinExistence type="predicted"/>
<protein>
    <submittedName>
        <fullName evidence="7">Neuropilin and tolloid-like protein 1-like</fullName>
    </submittedName>
</protein>
<name>A0ABM0MLL2_SACKO</name>
<organism evidence="6 7">
    <name type="scientific">Saccoglossus kowalevskii</name>
    <name type="common">Acorn worm</name>
    <dbReference type="NCBI Taxonomy" id="10224"/>
    <lineage>
        <taxon>Eukaryota</taxon>
        <taxon>Metazoa</taxon>
        <taxon>Hemichordata</taxon>
        <taxon>Enteropneusta</taxon>
        <taxon>Harrimaniidae</taxon>
        <taxon>Saccoglossus</taxon>
    </lineage>
</organism>
<keyword evidence="3" id="KW-0812">Transmembrane</keyword>